<dbReference type="OrthoDB" id="7863416at2759"/>
<comment type="similarity">
    <text evidence="2">Belongs to the peptidase S1 family. CLIP subfamily.</text>
</comment>
<feature type="domain" description="Peptidase S1" evidence="3">
    <location>
        <begin position="61"/>
        <end position="415"/>
    </location>
</feature>
<evidence type="ECO:0000313" key="5">
    <source>
        <dbReference type="Proteomes" id="UP000466442"/>
    </source>
</evidence>
<dbReference type="EMBL" id="WIXP02000004">
    <property type="protein sequence ID" value="KAF6212248.1"/>
    <property type="molecule type" value="Genomic_DNA"/>
</dbReference>
<dbReference type="InterPro" id="IPR009003">
    <property type="entry name" value="Peptidase_S1_PA"/>
</dbReference>
<dbReference type="PROSITE" id="PS50240">
    <property type="entry name" value="TRYPSIN_DOM"/>
    <property type="match status" value="1"/>
</dbReference>
<dbReference type="Proteomes" id="UP000466442">
    <property type="component" value="Unassembled WGS sequence"/>
</dbReference>
<dbReference type="SUPFAM" id="SSF50494">
    <property type="entry name" value="Trypsin-like serine proteases"/>
    <property type="match status" value="1"/>
</dbReference>
<dbReference type="Pfam" id="PF00089">
    <property type="entry name" value="Trypsin"/>
    <property type="match status" value="1"/>
</dbReference>
<dbReference type="InterPro" id="IPR051487">
    <property type="entry name" value="Ser/Thr_Proteases_Immune/Dev"/>
</dbReference>
<keyword evidence="5" id="KW-1185">Reference proteome</keyword>
<protein>
    <recommendedName>
        <fullName evidence="3">Peptidase S1 domain-containing protein</fullName>
    </recommendedName>
</protein>
<keyword evidence="1" id="KW-1015">Disulfide bond</keyword>
<gene>
    <name evidence="4" type="ORF">GE061_012769</name>
</gene>
<dbReference type="GO" id="GO:0006508">
    <property type="term" value="P:proteolysis"/>
    <property type="evidence" value="ECO:0007669"/>
    <property type="project" value="InterPro"/>
</dbReference>
<name>A0A8S9XVH1_APOLU</name>
<reference evidence="4" key="1">
    <citation type="journal article" date="2021" name="Mol. Ecol. Resour.">
        <title>Apolygus lucorum genome provides insights into omnivorousness and mesophyll feeding.</title>
        <authorList>
            <person name="Liu Y."/>
            <person name="Liu H."/>
            <person name="Wang H."/>
            <person name="Huang T."/>
            <person name="Liu B."/>
            <person name="Yang B."/>
            <person name="Yin L."/>
            <person name="Li B."/>
            <person name="Zhang Y."/>
            <person name="Zhang S."/>
            <person name="Jiang F."/>
            <person name="Zhang X."/>
            <person name="Ren Y."/>
            <person name="Wang B."/>
            <person name="Wang S."/>
            <person name="Lu Y."/>
            <person name="Wu K."/>
            <person name="Fan W."/>
            <person name="Wang G."/>
        </authorList>
    </citation>
    <scope>NUCLEOTIDE SEQUENCE</scope>
    <source>
        <strain evidence="4">12Hb</strain>
    </source>
</reference>
<dbReference type="PANTHER" id="PTHR24256">
    <property type="entry name" value="TRYPTASE-RELATED"/>
    <property type="match status" value="1"/>
</dbReference>
<evidence type="ECO:0000313" key="4">
    <source>
        <dbReference type="EMBL" id="KAF6212248.1"/>
    </source>
</evidence>
<dbReference type="InterPro" id="IPR001254">
    <property type="entry name" value="Trypsin_dom"/>
</dbReference>
<dbReference type="InterPro" id="IPR043504">
    <property type="entry name" value="Peptidase_S1_PA_chymotrypsin"/>
</dbReference>
<dbReference type="AlphaFoldDB" id="A0A8S9XVH1"/>
<comment type="caution">
    <text evidence="4">The sequence shown here is derived from an EMBL/GenBank/DDBJ whole genome shotgun (WGS) entry which is preliminary data.</text>
</comment>
<dbReference type="GO" id="GO:0004252">
    <property type="term" value="F:serine-type endopeptidase activity"/>
    <property type="evidence" value="ECO:0007669"/>
    <property type="project" value="InterPro"/>
</dbReference>
<organism evidence="4 5">
    <name type="scientific">Apolygus lucorum</name>
    <name type="common">Small green plant bug</name>
    <name type="synonym">Lygocoris lucorum</name>
    <dbReference type="NCBI Taxonomy" id="248454"/>
    <lineage>
        <taxon>Eukaryota</taxon>
        <taxon>Metazoa</taxon>
        <taxon>Ecdysozoa</taxon>
        <taxon>Arthropoda</taxon>
        <taxon>Hexapoda</taxon>
        <taxon>Insecta</taxon>
        <taxon>Pterygota</taxon>
        <taxon>Neoptera</taxon>
        <taxon>Paraneoptera</taxon>
        <taxon>Hemiptera</taxon>
        <taxon>Heteroptera</taxon>
        <taxon>Panheteroptera</taxon>
        <taxon>Cimicomorpha</taxon>
        <taxon>Miridae</taxon>
        <taxon>Mirini</taxon>
        <taxon>Apolygus</taxon>
    </lineage>
</organism>
<dbReference type="SMART" id="SM00020">
    <property type="entry name" value="Tryp_SPc"/>
    <property type="match status" value="1"/>
</dbReference>
<proteinExistence type="inferred from homology"/>
<evidence type="ECO:0000259" key="3">
    <source>
        <dbReference type="PROSITE" id="PS50240"/>
    </source>
</evidence>
<sequence length="449" mass="51659">MLQGCRVMGDFGGYYIAGNPTDPLGDPPRYFMDDPEPRDKELEAKYVEDFKKHVFGANYRLIGDLFAGRAEFPWIVTIRFETKDKDQELFSTGNIISRSRVLTVCRTVLYANGYRVETKQQPKGGGRQTIDFLHTTAGLRYSMNLLEESIEMKIIYCANFLWLKYKFALDSKGHFPGDHNVELSYEGGETHVRHIAAHPKCEEESLVYDFAVLAVSTDIIPVPPTLTYIPVRLDENLESLKQFDLTKHVKERRLCFVASFGYPYENSPNPKTLDYKMKYRVYWMDWGDCSRLWDLLGVPSQDGVDKPYWCPQFDTTCKIEDSVREHLLCFNTRARIGSVCDHDRGSPLVCDNQVYGFVTRGVEYIRCSTIMHIPFLVVKLHAASYYFRQSDSTVYQMKRDPDPANIPPWKRKGGRGLAASLELSVVLFTGMVFKILLLDSNFRSLSFHH</sequence>
<evidence type="ECO:0000256" key="2">
    <source>
        <dbReference type="ARBA" id="ARBA00024195"/>
    </source>
</evidence>
<dbReference type="Gene3D" id="2.40.10.10">
    <property type="entry name" value="Trypsin-like serine proteases"/>
    <property type="match status" value="1"/>
</dbReference>
<accession>A0A8S9XVH1</accession>
<evidence type="ECO:0000256" key="1">
    <source>
        <dbReference type="ARBA" id="ARBA00023157"/>
    </source>
</evidence>